<accession>A0A0F8Z1C7</accession>
<gene>
    <name evidence="1" type="ORF">LCGC14_3026250</name>
</gene>
<protein>
    <submittedName>
        <fullName evidence="1">Uncharacterized protein</fullName>
    </submittedName>
</protein>
<dbReference type="EMBL" id="LAZR01063063">
    <property type="protein sequence ID" value="KKK60249.1"/>
    <property type="molecule type" value="Genomic_DNA"/>
</dbReference>
<sequence length="360" mass="37209">IFKDQGFKDTVIGFEAIGTTAGTGVSLLVNLSATTPTSVTDADFALQADITFERTTLRSGQVATKISATNVTASFGAINFAATGNALILITPAGISANIDVTLSAVSFSDGSNTFALASPTFRLEINTATTSVNQEFKVAAYTDSSGATQTTRTLILPAGKFVRITGENLGLKIDLGNNTGTIGSSDQPEIEFGGSISIAQVTDVSDPGSPKKRTIFAFTGVYGTYRDTVSNDVFSLKDGKGVIIYYDDGAAASQNGLAGQIEVTAQGGSGDFAAEATGVLRLNTTTRTNIDQSVTISDAVYRLTFGAGEGDFVQLGIVDVTLTYDPYLTITGSVNTLNLDDPLLANFKSAGATSGIVGR</sequence>
<name>A0A0F8Z1C7_9ZZZZ</name>
<comment type="caution">
    <text evidence="1">The sequence shown here is derived from an EMBL/GenBank/DDBJ whole genome shotgun (WGS) entry which is preliminary data.</text>
</comment>
<organism evidence="1">
    <name type="scientific">marine sediment metagenome</name>
    <dbReference type="NCBI Taxonomy" id="412755"/>
    <lineage>
        <taxon>unclassified sequences</taxon>
        <taxon>metagenomes</taxon>
        <taxon>ecological metagenomes</taxon>
    </lineage>
</organism>
<feature type="non-terminal residue" evidence="1">
    <location>
        <position position="1"/>
    </location>
</feature>
<proteinExistence type="predicted"/>
<dbReference type="AlphaFoldDB" id="A0A0F8Z1C7"/>
<reference evidence="1" key="1">
    <citation type="journal article" date="2015" name="Nature">
        <title>Complex archaea that bridge the gap between prokaryotes and eukaryotes.</title>
        <authorList>
            <person name="Spang A."/>
            <person name="Saw J.H."/>
            <person name="Jorgensen S.L."/>
            <person name="Zaremba-Niedzwiedzka K."/>
            <person name="Martijn J."/>
            <person name="Lind A.E."/>
            <person name="van Eijk R."/>
            <person name="Schleper C."/>
            <person name="Guy L."/>
            <person name="Ettema T.J."/>
        </authorList>
    </citation>
    <scope>NUCLEOTIDE SEQUENCE</scope>
</reference>
<evidence type="ECO:0000313" key="1">
    <source>
        <dbReference type="EMBL" id="KKK60249.1"/>
    </source>
</evidence>
<feature type="non-terminal residue" evidence="1">
    <location>
        <position position="360"/>
    </location>
</feature>